<evidence type="ECO:0000313" key="2">
    <source>
        <dbReference type="Proteomes" id="UP000523007"/>
    </source>
</evidence>
<dbReference type="RefSeq" id="WP_184582408.1">
    <property type="nucleotide sequence ID" value="NZ_JACHJT010000001.1"/>
</dbReference>
<dbReference type="AlphaFoldDB" id="A0A7W7RMW7"/>
<reference evidence="1 2" key="1">
    <citation type="submission" date="2020-08" db="EMBL/GenBank/DDBJ databases">
        <title>Sequencing the genomes of 1000 actinobacteria strains.</title>
        <authorList>
            <person name="Klenk H.-P."/>
        </authorList>
    </citation>
    <scope>NUCLEOTIDE SEQUENCE [LARGE SCALE GENOMIC DNA]</scope>
    <source>
        <strain evidence="1 2">DSM 102030</strain>
    </source>
</reference>
<dbReference type="Proteomes" id="UP000523007">
    <property type="component" value="Unassembled WGS sequence"/>
</dbReference>
<evidence type="ECO:0000313" key="1">
    <source>
        <dbReference type="EMBL" id="MBB4934391.1"/>
    </source>
</evidence>
<keyword evidence="2" id="KW-1185">Reference proteome</keyword>
<organism evidence="1 2">
    <name type="scientific">Lipingzhangella halophila</name>
    <dbReference type="NCBI Taxonomy" id="1783352"/>
    <lineage>
        <taxon>Bacteria</taxon>
        <taxon>Bacillati</taxon>
        <taxon>Actinomycetota</taxon>
        <taxon>Actinomycetes</taxon>
        <taxon>Streptosporangiales</taxon>
        <taxon>Nocardiopsidaceae</taxon>
        <taxon>Lipingzhangella</taxon>
    </lineage>
</organism>
<dbReference type="EMBL" id="JACHJT010000001">
    <property type="protein sequence ID" value="MBB4934391.1"/>
    <property type="molecule type" value="Genomic_DNA"/>
</dbReference>
<sequence length="214" mass="23134">MNTSMPDAHPKVVERQVQALREAGPGSLLVWHEPTDRVSVVAAGTVPDSETMIIAGHRAVAQLNSFTETTTRTFDQQTRDAQLAATLSRTARDTRREWPEIKAMTPSIVEPRRELAAQGLTVAEPPAVSERSRRTLITDEYASSDTSSRLRLTLTVARAHEAPAEIAVVSTPHRQPVWALSVDVDAHHPRPSATVIAAAARAALTTMSEAIAAP</sequence>
<gene>
    <name evidence="1" type="ORF">F4561_005211</name>
</gene>
<proteinExistence type="predicted"/>
<comment type="caution">
    <text evidence="1">The sequence shown here is derived from an EMBL/GenBank/DDBJ whole genome shotgun (WGS) entry which is preliminary data.</text>
</comment>
<accession>A0A7W7RMW7</accession>
<name>A0A7W7RMW7_9ACTN</name>
<protein>
    <submittedName>
        <fullName evidence="1">Uncharacterized protein</fullName>
    </submittedName>
</protein>